<sequence length="167" mass="18124">MRKKALWIIGIAAGFAVAIVSAGTIAGLRFHISYLEDRIDAQKMEAQKDREVLLLKLEEALAPEPEILHATLTFEQVQQAAADGAVACFGAYPLAGIDYSGGVMQFALAVGGSYNVTLLEKGKDVFPTMIQMDAPYTICRDVSNGKRVVWVHPSSFNGVKPIKNLQE</sequence>
<accession>A0A1G2RGX3</accession>
<organism evidence="1 2">
    <name type="scientific">Candidatus Wildermuthbacteria bacterium RIFCSPLOWO2_01_FULL_47_18</name>
    <dbReference type="NCBI Taxonomy" id="1802460"/>
    <lineage>
        <taxon>Bacteria</taxon>
        <taxon>Candidatus Wildermuthiibacteriota</taxon>
    </lineage>
</organism>
<dbReference type="AlphaFoldDB" id="A0A1G2RGX3"/>
<dbReference type="Proteomes" id="UP000177287">
    <property type="component" value="Unassembled WGS sequence"/>
</dbReference>
<protein>
    <submittedName>
        <fullName evidence="1">Uncharacterized protein</fullName>
    </submittedName>
</protein>
<reference evidence="1 2" key="1">
    <citation type="journal article" date="2016" name="Nat. Commun.">
        <title>Thousands of microbial genomes shed light on interconnected biogeochemical processes in an aquifer system.</title>
        <authorList>
            <person name="Anantharaman K."/>
            <person name="Brown C.T."/>
            <person name="Hug L.A."/>
            <person name="Sharon I."/>
            <person name="Castelle C.J."/>
            <person name="Probst A.J."/>
            <person name="Thomas B.C."/>
            <person name="Singh A."/>
            <person name="Wilkins M.J."/>
            <person name="Karaoz U."/>
            <person name="Brodie E.L."/>
            <person name="Williams K.H."/>
            <person name="Hubbard S.S."/>
            <person name="Banfield J.F."/>
        </authorList>
    </citation>
    <scope>NUCLEOTIDE SEQUENCE [LARGE SCALE GENOMIC DNA]</scope>
</reference>
<dbReference type="EMBL" id="MHUF01000035">
    <property type="protein sequence ID" value="OHA71552.1"/>
    <property type="molecule type" value="Genomic_DNA"/>
</dbReference>
<comment type="caution">
    <text evidence="1">The sequence shown here is derived from an EMBL/GenBank/DDBJ whole genome shotgun (WGS) entry which is preliminary data.</text>
</comment>
<gene>
    <name evidence="1" type="ORF">A3A27_02505</name>
</gene>
<name>A0A1G2RGX3_9BACT</name>
<proteinExistence type="predicted"/>
<evidence type="ECO:0000313" key="1">
    <source>
        <dbReference type="EMBL" id="OHA71552.1"/>
    </source>
</evidence>
<evidence type="ECO:0000313" key="2">
    <source>
        <dbReference type="Proteomes" id="UP000177287"/>
    </source>
</evidence>